<feature type="transmembrane region" description="Helical" evidence="6">
    <location>
        <begin position="183"/>
        <end position="204"/>
    </location>
</feature>
<dbReference type="InterPro" id="IPR012551">
    <property type="entry name" value="DUF1707_SHOCT-like"/>
</dbReference>
<keyword evidence="3 6" id="KW-1133">Transmembrane helix</keyword>
<feature type="transmembrane region" description="Helical" evidence="6">
    <location>
        <begin position="127"/>
        <end position="145"/>
    </location>
</feature>
<evidence type="ECO:0000256" key="6">
    <source>
        <dbReference type="SAM" id="Phobius"/>
    </source>
</evidence>
<evidence type="ECO:0000259" key="7">
    <source>
        <dbReference type="Pfam" id="PF08044"/>
    </source>
</evidence>
<evidence type="ECO:0000256" key="4">
    <source>
        <dbReference type="ARBA" id="ARBA00023136"/>
    </source>
</evidence>
<dbReference type="EMBL" id="JADBDY010000001">
    <property type="protein sequence ID" value="MBE1460903.1"/>
    <property type="molecule type" value="Genomic_DNA"/>
</dbReference>
<dbReference type="Pfam" id="PF08044">
    <property type="entry name" value="DUF1707"/>
    <property type="match status" value="1"/>
</dbReference>
<comment type="subcellular location">
    <subcellularLocation>
        <location evidence="1">Membrane</location>
        <topology evidence="1">Multi-pass membrane protein</topology>
    </subcellularLocation>
</comment>
<name>A0ABR9HPL6_9ACTN</name>
<protein>
    <submittedName>
        <fullName evidence="8">Tic20 family protein</fullName>
    </submittedName>
</protein>
<feature type="compositionally biased region" description="Polar residues" evidence="5">
    <location>
        <begin position="1"/>
        <end position="10"/>
    </location>
</feature>
<keyword evidence="9" id="KW-1185">Reference proteome</keyword>
<dbReference type="Proteomes" id="UP000598217">
    <property type="component" value="Unassembled WGS sequence"/>
</dbReference>
<dbReference type="Pfam" id="PF09685">
    <property type="entry name" value="MamF_MmsF"/>
    <property type="match status" value="1"/>
</dbReference>
<evidence type="ECO:0000256" key="2">
    <source>
        <dbReference type="ARBA" id="ARBA00022692"/>
    </source>
</evidence>
<feature type="domain" description="DUF1707" evidence="7">
    <location>
        <begin position="25"/>
        <end position="76"/>
    </location>
</feature>
<dbReference type="RefSeq" id="WP_191276117.1">
    <property type="nucleotide sequence ID" value="NZ_BMXJ01000011.1"/>
</dbReference>
<feature type="transmembrane region" description="Helical" evidence="6">
    <location>
        <begin position="157"/>
        <end position="177"/>
    </location>
</feature>
<organism evidence="8 9">
    <name type="scientific">Nocardiopsis terrae</name>
    <dbReference type="NCBI Taxonomy" id="372655"/>
    <lineage>
        <taxon>Bacteria</taxon>
        <taxon>Bacillati</taxon>
        <taxon>Actinomycetota</taxon>
        <taxon>Actinomycetes</taxon>
        <taxon>Streptosporangiales</taxon>
        <taxon>Nocardiopsidaceae</taxon>
        <taxon>Nocardiopsis</taxon>
    </lineage>
</organism>
<accession>A0ABR9HPL6</accession>
<comment type="caution">
    <text evidence="8">The sequence shown here is derived from an EMBL/GenBank/DDBJ whole genome shotgun (WGS) entry which is preliminary data.</text>
</comment>
<evidence type="ECO:0000256" key="3">
    <source>
        <dbReference type="ARBA" id="ARBA00022989"/>
    </source>
</evidence>
<feature type="region of interest" description="Disordered" evidence="5">
    <location>
        <begin position="1"/>
        <end position="22"/>
    </location>
</feature>
<evidence type="ECO:0000256" key="1">
    <source>
        <dbReference type="ARBA" id="ARBA00004141"/>
    </source>
</evidence>
<gene>
    <name evidence="8" type="ORF">H4W79_005117</name>
</gene>
<evidence type="ECO:0000256" key="5">
    <source>
        <dbReference type="SAM" id="MobiDB-lite"/>
    </source>
</evidence>
<reference evidence="8 9" key="1">
    <citation type="submission" date="2020-10" db="EMBL/GenBank/DDBJ databases">
        <title>Sequencing the genomes of 1000 actinobacteria strains.</title>
        <authorList>
            <person name="Klenk H.-P."/>
        </authorList>
    </citation>
    <scope>NUCLEOTIDE SEQUENCE [LARGE SCALE GENOMIC DNA]</scope>
    <source>
        <strain evidence="8 9">DSM 45157</strain>
    </source>
</reference>
<dbReference type="InterPro" id="IPR019109">
    <property type="entry name" value="MamF_MmsF"/>
</dbReference>
<sequence>MAVQNPQNPQKRYPWDQSPVPRTQLRLTHADRDAVADVLREAYSQGQLDDDEFGERLDQAMRAKVSSELVPLTEDLGVQVSPGGTGSTPSVSHQNGGRTQGEGKGSAGPTTDNPVEKVAAAAGHLSVFYMPFLTPLLLLIVSGDLSPYLRRQAMEALNFQLFCFIGAIVSGLLFWLVVPILALIGIAVGWFVMPIIATVASMMGRSWKYPLVYRIIKDD</sequence>
<evidence type="ECO:0000313" key="9">
    <source>
        <dbReference type="Proteomes" id="UP000598217"/>
    </source>
</evidence>
<keyword evidence="2 6" id="KW-0812">Transmembrane</keyword>
<feature type="region of interest" description="Disordered" evidence="5">
    <location>
        <begin position="77"/>
        <end position="111"/>
    </location>
</feature>
<keyword evidence="4 6" id="KW-0472">Membrane</keyword>
<proteinExistence type="predicted"/>
<evidence type="ECO:0000313" key="8">
    <source>
        <dbReference type="EMBL" id="MBE1460903.1"/>
    </source>
</evidence>